<dbReference type="GO" id="GO:0016042">
    <property type="term" value="P:lipid catabolic process"/>
    <property type="evidence" value="ECO:0007669"/>
    <property type="project" value="UniProtKB-KW"/>
</dbReference>
<name>A0AAQ3L099_9LILI</name>
<dbReference type="InterPro" id="IPR051058">
    <property type="entry name" value="GDSL_Est/Lipase"/>
</dbReference>
<dbReference type="PANTHER" id="PTHR45648:SF106">
    <property type="entry name" value="ANTHER-SPECIFIC PROLINE-RICH PROTEIN APG"/>
    <property type="match status" value="1"/>
</dbReference>
<dbReference type="SUPFAM" id="SSF52266">
    <property type="entry name" value="SGNH hydrolase"/>
    <property type="match status" value="1"/>
</dbReference>
<dbReference type="InterPro" id="IPR036514">
    <property type="entry name" value="SGNH_hydro_sf"/>
</dbReference>
<proteinExistence type="inferred from homology"/>
<evidence type="ECO:0000256" key="1">
    <source>
        <dbReference type="ARBA" id="ARBA00008668"/>
    </source>
</evidence>
<keyword evidence="6" id="KW-1185">Reference proteome</keyword>
<evidence type="ECO:0000256" key="4">
    <source>
        <dbReference type="SAM" id="SignalP"/>
    </source>
</evidence>
<accession>A0AAQ3L099</accession>
<dbReference type="Proteomes" id="UP001327560">
    <property type="component" value="Chromosome 8"/>
</dbReference>
<dbReference type="EMBL" id="CP136897">
    <property type="protein sequence ID" value="WOL18109.1"/>
    <property type="molecule type" value="Genomic_DNA"/>
</dbReference>
<feature type="chain" id="PRO_5042965891" evidence="4">
    <location>
        <begin position="33"/>
        <end position="370"/>
    </location>
</feature>
<dbReference type="CDD" id="cd01837">
    <property type="entry name" value="SGNH_plant_lipase_like"/>
    <property type="match status" value="1"/>
</dbReference>
<protein>
    <submittedName>
        <fullName evidence="5">GDSL esterase/lipase</fullName>
    </submittedName>
</protein>
<dbReference type="GO" id="GO:0016788">
    <property type="term" value="F:hydrolase activity, acting on ester bonds"/>
    <property type="evidence" value="ECO:0007669"/>
    <property type="project" value="InterPro"/>
</dbReference>
<keyword evidence="3" id="KW-0442">Lipid degradation</keyword>
<evidence type="ECO:0000313" key="5">
    <source>
        <dbReference type="EMBL" id="WOL18109.1"/>
    </source>
</evidence>
<evidence type="ECO:0000256" key="2">
    <source>
        <dbReference type="ARBA" id="ARBA00022801"/>
    </source>
</evidence>
<dbReference type="AlphaFoldDB" id="A0AAQ3L099"/>
<dbReference type="InterPro" id="IPR001087">
    <property type="entry name" value="GDSL"/>
</dbReference>
<sequence>MASSSSSASSSAAAVVLCIWLCSFSSSSRCHGAPTVVPALYVLGDSLTDVGNNNHLHLSLIKADFPHNGVDYAGREATGRFSNGKNSADFIAEKLGLPPSPPYLSLSHASNSVGTFLSGVNFASGGAGVLNSTHRDKCLSMNKQIDYYASVYGSIVQQLGSYKAQAHLSNSIFALSIGSNDILGYVRSSSSNKLKHTPQTFIDSLASSLQQQLRRIYNLGARKYVFIGGGPIGCCPALRHDNRTRECNVEANHLSVEYNKRASSLLQQMSIELSDMSYSFFDTYNALLEFINNPDTYGFVEVKSACCGLGKLKARVACIPISSYCSNRRNHIFWDMYHPTEATYEKLTITAFDGSVPYVYPINIKQLVAM</sequence>
<dbReference type="Gene3D" id="3.40.50.1110">
    <property type="entry name" value="SGNH hydrolase"/>
    <property type="match status" value="1"/>
</dbReference>
<organism evidence="5 6">
    <name type="scientific">Canna indica</name>
    <name type="common">Indian-shot</name>
    <dbReference type="NCBI Taxonomy" id="4628"/>
    <lineage>
        <taxon>Eukaryota</taxon>
        <taxon>Viridiplantae</taxon>
        <taxon>Streptophyta</taxon>
        <taxon>Embryophyta</taxon>
        <taxon>Tracheophyta</taxon>
        <taxon>Spermatophyta</taxon>
        <taxon>Magnoliopsida</taxon>
        <taxon>Liliopsida</taxon>
        <taxon>Zingiberales</taxon>
        <taxon>Cannaceae</taxon>
        <taxon>Canna</taxon>
    </lineage>
</organism>
<gene>
    <name evidence="5" type="ORF">Cni_G26902</name>
</gene>
<dbReference type="PANTHER" id="PTHR45648">
    <property type="entry name" value="GDSL LIPASE/ACYLHYDROLASE FAMILY PROTEIN (AFU_ORTHOLOGUE AFUA_4G14700)"/>
    <property type="match status" value="1"/>
</dbReference>
<evidence type="ECO:0000256" key="3">
    <source>
        <dbReference type="ARBA" id="ARBA00022963"/>
    </source>
</evidence>
<evidence type="ECO:0000313" key="6">
    <source>
        <dbReference type="Proteomes" id="UP001327560"/>
    </source>
</evidence>
<keyword evidence="4" id="KW-0732">Signal</keyword>
<dbReference type="InterPro" id="IPR035669">
    <property type="entry name" value="SGNH_plant_lipase-like"/>
</dbReference>
<keyword evidence="3" id="KW-0443">Lipid metabolism</keyword>
<keyword evidence="2" id="KW-0378">Hydrolase</keyword>
<reference evidence="5 6" key="1">
    <citation type="submission" date="2023-10" db="EMBL/GenBank/DDBJ databases">
        <title>Chromosome-scale genome assembly provides insights into flower coloration mechanisms of Canna indica.</title>
        <authorList>
            <person name="Li C."/>
        </authorList>
    </citation>
    <scope>NUCLEOTIDE SEQUENCE [LARGE SCALE GENOMIC DNA]</scope>
    <source>
        <tissue evidence="5">Flower</tissue>
    </source>
</reference>
<comment type="similarity">
    <text evidence="1">Belongs to the 'GDSL' lipolytic enzyme family.</text>
</comment>
<dbReference type="Pfam" id="PF00657">
    <property type="entry name" value="Lipase_GDSL"/>
    <property type="match status" value="1"/>
</dbReference>
<feature type="signal peptide" evidence="4">
    <location>
        <begin position="1"/>
        <end position="32"/>
    </location>
</feature>